<sequence length="106" mass="11871">RRCKKATAVEPSFLTSRACLLAETNLSLVRGLIISWSKQTCGERSRYSVLRQVLETLTRCTRERLGRVSPVTALGDDVCHAKGGDTVLCDDGLPQHDREWKADRLQ</sequence>
<dbReference type="AlphaFoldDB" id="A0A8H7BBF6"/>
<evidence type="ECO:0000313" key="1">
    <source>
        <dbReference type="EMBL" id="KAF7676215.1"/>
    </source>
</evidence>
<name>A0A8H7BBF6_9PLEO</name>
<reference evidence="1" key="1">
    <citation type="submission" date="2020-01" db="EMBL/GenBank/DDBJ databases">
        <authorList>
            <person name="Feng Z.H.Z."/>
        </authorList>
    </citation>
    <scope>NUCLEOTIDE SEQUENCE</scope>
    <source>
        <strain evidence="1">CBS107.38</strain>
    </source>
</reference>
<dbReference type="RefSeq" id="XP_038786456.1">
    <property type="nucleotide sequence ID" value="XM_038930767.1"/>
</dbReference>
<gene>
    <name evidence="1" type="ORF">GT037_005720</name>
</gene>
<reference evidence="1" key="2">
    <citation type="submission" date="2020-08" db="EMBL/GenBank/DDBJ databases">
        <title>Draft Genome Sequence of Cumin Blight Pathogen Alternaria burnsii.</title>
        <authorList>
            <person name="Feng Z."/>
        </authorList>
    </citation>
    <scope>NUCLEOTIDE SEQUENCE</scope>
    <source>
        <strain evidence="1">CBS107.38</strain>
    </source>
</reference>
<keyword evidence="2" id="KW-1185">Reference proteome</keyword>
<dbReference type="EMBL" id="JAAABM010000007">
    <property type="protein sequence ID" value="KAF7676215.1"/>
    <property type="molecule type" value="Genomic_DNA"/>
</dbReference>
<comment type="caution">
    <text evidence="1">The sequence shown here is derived from an EMBL/GenBank/DDBJ whole genome shotgun (WGS) entry which is preliminary data.</text>
</comment>
<protein>
    <submittedName>
        <fullName evidence="1">Uncharacterized protein</fullName>
    </submittedName>
</protein>
<dbReference type="Proteomes" id="UP000596902">
    <property type="component" value="Unassembled WGS sequence"/>
</dbReference>
<proteinExistence type="predicted"/>
<organism evidence="1 2">
    <name type="scientific">Alternaria burnsii</name>
    <dbReference type="NCBI Taxonomy" id="1187904"/>
    <lineage>
        <taxon>Eukaryota</taxon>
        <taxon>Fungi</taxon>
        <taxon>Dikarya</taxon>
        <taxon>Ascomycota</taxon>
        <taxon>Pezizomycotina</taxon>
        <taxon>Dothideomycetes</taxon>
        <taxon>Pleosporomycetidae</taxon>
        <taxon>Pleosporales</taxon>
        <taxon>Pleosporineae</taxon>
        <taxon>Pleosporaceae</taxon>
        <taxon>Alternaria</taxon>
        <taxon>Alternaria sect. Alternaria</taxon>
    </lineage>
</organism>
<evidence type="ECO:0000313" key="2">
    <source>
        <dbReference type="Proteomes" id="UP000596902"/>
    </source>
</evidence>
<feature type="non-terminal residue" evidence="1">
    <location>
        <position position="1"/>
    </location>
</feature>
<dbReference type="GeneID" id="62203945"/>
<accession>A0A8H7BBF6</accession>